<sequence>MENNFWSTAVLDFCIALGVVIGGATIGSLSTLFTSKPPFYTMLDLASKLKIWAMVAALGGTFSTIRAFESGVLEGQLSVVFKQVLLILFAYGGAQVGYVIILLITKGE</sequence>
<reference evidence="2" key="2">
    <citation type="submission" date="2024-06" db="EMBL/GenBank/DDBJ databases">
        <authorList>
            <person name="Petrova K.O."/>
            <person name="Toshchakov S.V."/>
            <person name="Boltjanskaja Y.V."/>
            <person name="Kevbrin V.V."/>
        </authorList>
    </citation>
    <scope>NUCLEOTIDE SEQUENCE</scope>
    <source>
        <strain evidence="2">Z-710</strain>
    </source>
</reference>
<organism evidence="2">
    <name type="scientific">Proteinivorax hydrogeniformans</name>
    <dbReference type="NCBI Taxonomy" id="1826727"/>
    <lineage>
        <taxon>Bacteria</taxon>
        <taxon>Bacillati</taxon>
        <taxon>Bacillota</taxon>
        <taxon>Clostridia</taxon>
        <taxon>Eubacteriales</taxon>
        <taxon>Proteinivoracaceae</taxon>
        <taxon>Proteinivorax</taxon>
    </lineage>
</organism>
<feature type="transmembrane region" description="Helical" evidence="1">
    <location>
        <begin position="80"/>
        <end position="104"/>
    </location>
</feature>
<dbReference type="InterPro" id="IPR025689">
    <property type="entry name" value="Spore_YtrH"/>
</dbReference>
<dbReference type="RefSeq" id="WP_353894095.1">
    <property type="nucleotide sequence ID" value="NZ_CP159485.1"/>
</dbReference>
<keyword evidence="1" id="KW-0812">Transmembrane</keyword>
<evidence type="ECO:0000256" key="1">
    <source>
        <dbReference type="SAM" id="Phobius"/>
    </source>
</evidence>
<feature type="transmembrane region" description="Helical" evidence="1">
    <location>
        <begin position="6"/>
        <end position="29"/>
    </location>
</feature>
<keyword evidence="1" id="KW-1133">Transmembrane helix</keyword>
<reference evidence="2" key="1">
    <citation type="journal article" date="2018" name="Antonie Van Leeuwenhoek">
        <title>Proteinivorax hydrogeniformans sp. nov., an anaerobic, haloalkaliphilic bacterium fermenting proteinaceous compounds with high hydrogen production.</title>
        <authorList>
            <person name="Boltyanskaya Y."/>
            <person name="Detkova E."/>
            <person name="Pimenov N."/>
            <person name="Kevbrin V."/>
        </authorList>
    </citation>
    <scope>NUCLEOTIDE SEQUENCE</scope>
    <source>
        <strain evidence="2">Z-710</strain>
    </source>
</reference>
<dbReference type="AlphaFoldDB" id="A0AAU8HW12"/>
<evidence type="ECO:0000313" key="2">
    <source>
        <dbReference type="EMBL" id="XCI29547.1"/>
    </source>
</evidence>
<dbReference type="Pfam" id="PF14034">
    <property type="entry name" value="Spore_YtrH"/>
    <property type="match status" value="1"/>
</dbReference>
<proteinExistence type="predicted"/>
<keyword evidence="1" id="KW-0472">Membrane</keyword>
<gene>
    <name evidence="2" type="ORF">PRVXH_000870</name>
</gene>
<accession>A0AAU8HW12</accession>
<dbReference type="EMBL" id="CP159485">
    <property type="protein sequence ID" value="XCI29547.1"/>
    <property type="molecule type" value="Genomic_DNA"/>
</dbReference>
<protein>
    <submittedName>
        <fullName evidence="2">YtrH family sporulation protein</fullName>
    </submittedName>
</protein>
<name>A0AAU8HW12_9FIRM</name>